<dbReference type="EMBL" id="QLQD01000083">
    <property type="protein sequence ID" value="RLU54760.1"/>
    <property type="molecule type" value="Genomic_DNA"/>
</dbReference>
<feature type="domain" description="Transcriptional regulator DauR-like HTH" evidence="2">
    <location>
        <begin position="170"/>
        <end position="217"/>
    </location>
</feature>
<dbReference type="OrthoDB" id="9796595at2"/>
<dbReference type="EMBL" id="CP007586">
    <property type="protein sequence ID" value="AHY16685.1"/>
    <property type="molecule type" value="Genomic_DNA"/>
</dbReference>
<dbReference type="STRING" id="1346.BMF34_09600"/>
<protein>
    <submittedName>
        <fullName evidence="3">Signal peptide protein</fullName>
    </submittedName>
    <submittedName>
        <fullName evidence="4">Transcriptional regulator</fullName>
    </submittedName>
</protein>
<organism evidence="4 6">
    <name type="scientific">Streptococcus iniae</name>
    <name type="common">Streptococcus shiloi</name>
    <dbReference type="NCBI Taxonomy" id="1346"/>
    <lineage>
        <taxon>Bacteria</taxon>
        <taxon>Bacillati</taxon>
        <taxon>Bacillota</taxon>
        <taxon>Bacilli</taxon>
        <taxon>Lactobacillales</taxon>
        <taxon>Streptococcaceae</taxon>
        <taxon>Streptococcus</taxon>
    </lineage>
</organism>
<dbReference type="PANTHER" id="PTHR35568:SF1">
    <property type="entry name" value="TRANSCRIPTIONAL REGULATOR DAUR"/>
    <property type="match status" value="1"/>
</dbReference>
<evidence type="ECO:0000259" key="1">
    <source>
        <dbReference type="Pfam" id="PF08348"/>
    </source>
</evidence>
<dbReference type="Proteomes" id="UP000025245">
    <property type="component" value="Chromosome"/>
</dbReference>
<dbReference type="Pfam" id="PF13309">
    <property type="entry name" value="HTH_22"/>
    <property type="match status" value="1"/>
</dbReference>
<sequence>MHSKLKSYIPLMDFLAKVLGKDSEIVLQDFSEGLDHSVVYIQNNLSGREIGAPATDFVFEVLKNKVYQEKDYLVNYRTKTIQGSDLYSSSFFIKDDANNLLGMICINSDRSKLVSLKHLFESSLETINEAIYPHDSDHSNSNEGIVENFYSTADNLIEAAIVRETQGKDLRKYNLTRGEKIAIVRSLYEKGFFDLKDAVSKVAEAFRMSEVSIYKYIQIVKQEDDTTTK</sequence>
<evidence type="ECO:0000313" key="4">
    <source>
        <dbReference type="EMBL" id="RLU54760.1"/>
    </source>
</evidence>
<evidence type="ECO:0000313" key="5">
    <source>
        <dbReference type="Proteomes" id="UP000025245"/>
    </source>
</evidence>
<dbReference type="RefSeq" id="WP_003100329.1">
    <property type="nucleotide sequence ID" value="NZ_CP010783.1"/>
</dbReference>
<dbReference type="Proteomes" id="UP000269148">
    <property type="component" value="Unassembled WGS sequence"/>
</dbReference>
<proteinExistence type="predicted"/>
<reference evidence="3 5" key="1">
    <citation type="journal article" date="2014" name="Genome Announc.">
        <title>Complete Genome Sequence of a Virulent Strain, Streptococcus iniae ISET0901, Isolated from Diseased Tilapia.</title>
        <authorList>
            <person name="Pridgeon J.W."/>
            <person name="Zhang D."/>
            <person name="Zhang L."/>
        </authorList>
    </citation>
    <scope>NUCLEOTIDE SEQUENCE [LARGE SCALE GENOMIC DNA]</scope>
    <source>
        <strain evidence="3 5">ISET0901</strain>
    </source>
</reference>
<dbReference type="Pfam" id="PF08348">
    <property type="entry name" value="PAS_6"/>
    <property type="match status" value="1"/>
</dbReference>
<dbReference type="PANTHER" id="PTHR35568">
    <property type="entry name" value="TRANSCRIPTIONAL REGULATOR DAUR"/>
    <property type="match status" value="1"/>
</dbReference>
<evidence type="ECO:0000259" key="2">
    <source>
        <dbReference type="Pfam" id="PF13309"/>
    </source>
</evidence>
<dbReference type="KEGG" id="siq:DQ08_09640"/>
<dbReference type="AlphaFoldDB" id="A0A1J0N1V0"/>
<feature type="domain" description="YheO-like" evidence="1">
    <location>
        <begin position="5"/>
        <end position="117"/>
    </location>
</feature>
<name>A0A1J0N1V0_STRIN</name>
<dbReference type="InterPro" id="IPR013559">
    <property type="entry name" value="YheO"/>
</dbReference>
<evidence type="ECO:0000313" key="6">
    <source>
        <dbReference type="Proteomes" id="UP000269148"/>
    </source>
</evidence>
<evidence type="ECO:0000313" key="3">
    <source>
        <dbReference type="EMBL" id="AHY16685.1"/>
    </source>
</evidence>
<dbReference type="InterPro" id="IPR039446">
    <property type="entry name" value="DauR-like"/>
</dbReference>
<accession>A0A1J0N1V0</accession>
<gene>
    <name evidence="4" type="ORF">DIY07_09850</name>
    <name evidence="3" type="ORF">DQ08_09640</name>
</gene>
<dbReference type="GeneID" id="35765499"/>
<dbReference type="InterPro" id="IPR039445">
    <property type="entry name" value="DauR-like_HTH"/>
</dbReference>
<dbReference type="eggNOG" id="COG2964">
    <property type="taxonomic scope" value="Bacteria"/>
</dbReference>
<dbReference type="KEGG" id="siz:SI82_09575"/>
<keyword evidence="5" id="KW-1185">Reference proteome</keyword>
<reference evidence="4 6" key="2">
    <citation type="submission" date="2018-06" db="EMBL/GenBank/DDBJ databases">
        <title>Mutators as drivers of adaptation in pathogenic bacteria and a risk factor for host jumps and vaccine escape.</title>
        <authorList>
            <person name="Barnes A.C."/>
            <person name="Silayeva O."/>
        </authorList>
    </citation>
    <scope>NUCLEOTIDE SEQUENCE [LARGE SCALE GENOMIC DNA]</scope>
    <source>
        <strain evidence="4 6">QMA0445</strain>
    </source>
</reference>